<feature type="transmembrane region" description="Helical" evidence="1">
    <location>
        <begin position="39"/>
        <end position="58"/>
    </location>
</feature>
<gene>
    <name evidence="2" type="ORF">ACFQ0E_02240</name>
</gene>
<keyword evidence="3" id="KW-1185">Reference proteome</keyword>
<proteinExistence type="predicted"/>
<comment type="caution">
    <text evidence="2">The sequence shown here is derived from an EMBL/GenBank/DDBJ whole genome shotgun (WGS) entry which is preliminary data.</text>
</comment>
<dbReference type="EMBL" id="JBHTIF010000001">
    <property type="protein sequence ID" value="MFD0724410.1"/>
    <property type="molecule type" value="Genomic_DNA"/>
</dbReference>
<protein>
    <recommendedName>
        <fullName evidence="4">Transmembrane protein</fullName>
    </recommendedName>
</protein>
<evidence type="ECO:0000256" key="1">
    <source>
        <dbReference type="SAM" id="Phobius"/>
    </source>
</evidence>
<keyword evidence="1" id="KW-0472">Membrane</keyword>
<accession>A0ABW2YB76</accession>
<reference evidence="3" key="1">
    <citation type="journal article" date="2019" name="Int. J. Syst. Evol. Microbiol.">
        <title>The Global Catalogue of Microorganisms (GCM) 10K type strain sequencing project: providing services to taxonomists for standard genome sequencing and annotation.</title>
        <authorList>
            <consortium name="The Broad Institute Genomics Platform"/>
            <consortium name="The Broad Institute Genome Sequencing Center for Infectious Disease"/>
            <person name="Wu L."/>
            <person name="Ma J."/>
        </authorList>
    </citation>
    <scope>NUCLEOTIDE SEQUENCE [LARGE SCALE GENOMIC DNA]</scope>
    <source>
        <strain evidence="3">CCUG 55585</strain>
    </source>
</reference>
<feature type="transmembrane region" description="Helical" evidence="1">
    <location>
        <begin position="6"/>
        <end position="27"/>
    </location>
</feature>
<keyword evidence="1" id="KW-0812">Transmembrane</keyword>
<feature type="transmembrane region" description="Helical" evidence="1">
    <location>
        <begin position="70"/>
        <end position="94"/>
    </location>
</feature>
<evidence type="ECO:0000313" key="2">
    <source>
        <dbReference type="EMBL" id="MFD0724410.1"/>
    </source>
</evidence>
<organism evidence="2 3">
    <name type="scientific">Lysobacter brunescens</name>
    <dbReference type="NCBI Taxonomy" id="262323"/>
    <lineage>
        <taxon>Bacteria</taxon>
        <taxon>Pseudomonadati</taxon>
        <taxon>Pseudomonadota</taxon>
        <taxon>Gammaproteobacteria</taxon>
        <taxon>Lysobacterales</taxon>
        <taxon>Lysobacteraceae</taxon>
        <taxon>Lysobacter</taxon>
    </lineage>
</organism>
<evidence type="ECO:0008006" key="4">
    <source>
        <dbReference type="Google" id="ProtNLM"/>
    </source>
</evidence>
<name>A0ABW2YB76_9GAMM</name>
<evidence type="ECO:0000313" key="3">
    <source>
        <dbReference type="Proteomes" id="UP001597110"/>
    </source>
</evidence>
<sequence>MNAFAELNLALILFLPWFLILGVLYWVYPRQPRHVARVLFDLAALVLSTAAFLWSIHWSQDIADRSYGRMWPQVLATSLGYGVFLAAMTTAFFVRRAWLRRRTDR</sequence>
<dbReference type="RefSeq" id="WP_386822072.1">
    <property type="nucleotide sequence ID" value="NZ_JBHTIF010000001.1"/>
</dbReference>
<dbReference type="Proteomes" id="UP001597110">
    <property type="component" value="Unassembled WGS sequence"/>
</dbReference>
<keyword evidence="1" id="KW-1133">Transmembrane helix</keyword>